<dbReference type="EMBL" id="FOSX01000203">
    <property type="protein sequence ID" value="SFL62621.1"/>
    <property type="molecule type" value="Genomic_DNA"/>
</dbReference>
<dbReference type="Proteomes" id="UP000199579">
    <property type="component" value="Unassembled WGS sequence"/>
</dbReference>
<keyword evidence="4" id="KW-0238">DNA-binding</keyword>
<dbReference type="AlphaFoldDB" id="A0A1I4J8T3"/>
<evidence type="ECO:0000313" key="5">
    <source>
        <dbReference type="Proteomes" id="UP000199579"/>
    </source>
</evidence>
<dbReference type="GO" id="GO:0003677">
    <property type="term" value="F:DNA binding"/>
    <property type="evidence" value="ECO:0007669"/>
    <property type="project" value="UniProtKB-KW"/>
</dbReference>
<protein>
    <submittedName>
        <fullName evidence="4">Replication region DNA-binding N-term</fullName>
    </submittedName>
</protein>
<dbReference type="InterPro" id="IPR021104">
    <property type="entry name" value="KfrA_DNA-bd_N"/>
</dbReference>
<evidence type="ECO:0000259" key="3">
    <source>
        <dbReference type="Pfam" id="PF11740"/>
    </source>
</evidence>
<reference evidence="4 5" key="1">
    <citation type="submission" date="2016-10" db="EMBL/GenBank/DDBJ databases">
        <authorList>
            <person name="de Groot N.N."/>
        </authorList>
    </citation>
    <scope>NUCLEOTIDE SEQUENCE [LARGE SCALE GENOMIC DNA]</scope>
    <source>
        <strain evidence="4 5">DSM 381</strain>
    </source>
</reference>
<evidence type="ECO:0000256" key="1">
    <source>
        <dbReference type="SAM" id="Coils"/>
    </source>
</evidence>
<name>A0A1I4J8T3_9GAMM</name>
<organism evidence="4 5">
    <name type="scientific">Azotobacter beijerinckii</name>
    <dbReference type="NCBI Taxonomy" id="170623"/>
    <lineage>
        <taxon>Bacteria</taxon>
        <taxon>Pseudomonadati</taxon>
        <taxon>Pseudomonadota</taxon>
        <taxon>Gammaproteobacteria</taxon>
        <taxon>Pseudomonadales</taxon>
        <taxon>Pseudomonadaceae</taxon>
        <taxon>Azotobacter</taxon>
    </lineage>
</organism>
<accession>A0A1I4J8T3</accession>
<feature type="coiled-coil region" evidence="1">
    <location>
        <begin position="268"/>
        <end position="309"/>
    </location>
</feature>
<sequence length="349" mass="37861">MSIAIPADVRERVIQAAQELYEQNGRESMPTVDAVRRHARVDMNAASAVMREWRRAQTAQAAPVAVTVPEVVTQAHSAALVALWQTAQELANESLRAAQAAWEAERAEADHDRQELADAYERQAAELEEVRAAAERSARLYQEQQDTQAQTLAAVRAELVTAATRAERAEARAQEIELRATDLRSELDHAHQEQGRIRAELAAATARAERAEAQAQEAEQRAAALRGELESAHQESERSRAETATLAGELRQSQDAVAVLRAQLSSIEASKTQEIERARQERDQLLGELNTAKTAVTQAEAASAEARERAAVLAGKLESEQSHSAALAALLARLNLIAGSEGEGVEPSA</sequence>
<dbReference type="Pfam" id="PF11740">
    <property type="entry name" value="KfrA_N"/>
    <property type="match status" value="1"/>
</dbReference>
<feature type="domain" description="KfrA N-terminal DNA-binding" evidence="3">
    <location>
        <begin position="10"/>
        <end position="126"/>
    </location>
</feature>
<feature type="region of interest" description="Disordered" evidence="2">
    <location>
        <begin position="224"/>
        <end position="248"/>
    </location>
</feature>
<evidence type="ECO:0000313" key="4">
    <source>
        <dbReference type="EMBL" id="SFL62621.1"/>
    </source>
</evidence>
<gene>
    <name evidence="4" type="ORF">SAMN04244574_04782</name>
</gene>
<proteinExistence type="predicted"/>
<feature type="compositionally biased region" description="Basic and acidic residues" evidence="2">
    <location>
        <begin position="227"/>
        <end position="241"/>
    </location>
</feature>
<evidence type="ECO:0000256" key="2">
    <source>
        <dbReference type="SAM" id="MobiDB-lite"/>
    </source>
</evidence>
<keyword evidence="1" id="KW-0175">Coiled coil</keyword>
<dbReference type="RefSeq" id="WP_090944957.1">
    <property type="nucleotide sequence ID" value="NZ_FOSX01000203.1"/>
</dbReference>